<comment type="caution">
    <text evidence="2">The sequence shown here is derived from an EMBL/GenBank/DDBJ whole genome shotgun (WGS) entry which is preliminary data.</text>
</comment>
<dbReference type="RefSeq" id="WP_209346142.1">
    <property type="nucleotide sequence ID" value="NZ_JAGIQL010000329.1"/>
</dbReference>
<feature type="compositionally biased region" description="Basic and acidic residues" evidence="1">
    <location>
        <begin position="523"/>
        <end position="534"/>
    </location>
</feature>
<feature type="compositionally biased region" description="Low complexity" evidence="1">
    <location>
        <begin position="8"/>
        <end position="25"/>
    </location>
</feature>
<gene>
    <name evidence="2" type="ORF">JFN87_32890</name>
</gene>
<evidence type="ECO:0008006" key="4">
    <source>
        <dbReference type="Google" id="ProtNLM"/>
    </source>
</evidence>
<evidence type="ECO:0000256" key="1">
    <source>
        <dbReference type="SAM" id="MobiDB-lite"/>
    </source>
</evidence>
<proteinExistence type="predicted"/>
<feature type="region of interest" description="Disordered" evidence="1">
    <location>
        <begin position="512"/>
        <end position="534"/>
    </location>
</feature>
<dbReference type="EMBL" id="JAGIQL010000329">
    <property type="protein sequence ID" value="MBP0462201.1"/>
    <property type="molecule type" value="Genomic_DNA"/>
</dbReference>
<dbReference type="Proteomes" id="UP000670475">
    <property type="component" value="Unassembled WGS sequence"/>
</dbReference>
<reference evidence="2" key="1">
    <citation type="submission" date="2021-03" db="EMBL/GenBank/DDBJ databases">
        <title>Whole genome sequence of Streptomyces bomunensis MMS17-BM035.</title>
        <authorList>
            <person name="Lee J.H."/>
        </authorList>
    </citation>
    <scope>NUCLEOTIDE SEQUENCE</scope>
    <source>
        <strain evidence="2">MMS17-BM035</strain>
    </source>
</reference>
<protein>
    <recommendedName>
        <fullName evidence="4">DNA-directed RNA polymerase specialized sigma24 family protein</fullName>
    </recommendedName>
</protein>
<evidence type="ECO:0000313" key="2">
    <source>
        <dbReference type="EMBL" id="MBP0462201.1"/>
    </source>
</evidence>
<dbReference type="AlphaFoldDB" id="A0A940RZA6"/>
<keyword evidence="3" id="KW-1185">Reference proteome</keyword>
<feature type="region of interest" description="Disordered" evidence="1">
    <location>
        <begin position="1"/>
        <end position="26"/>
    </location>
</feature>
<organism evidence="2 3">
    <name type="scientific">Streptomyces montanisoli</name>
    <dbReference type="NCBI Taxonomy" id="2798581"/>
    <lineage>
        <taxon>Bacteria</taxon>
        <taxon>Bacillati</taxon>
        <taxon>Actinomycetota</taxon>
        <taxon>Actinomycetes</taxon>
        <taxon>Kitasatosporales</taxon>
        <taxon>Streptomycetaceae</taxon>
        <taxon>Streptomyces</taxon>
    </lineage>
</organism>
<name>A0A940RZA6_9ACTN</name>
<sequence>MRSHDAVTSPAGPAAPGSPTDSADPLSAIGVDRAEAALVEHYPRLVRLAYLILSPSLGRNRRVLTAHAIVQRSLPRGRDKDAQALLPAPRRTAAGEANEAGVQDPAYALLRVRVVRQALDTELPLLRFALPKRAQLPPALPRVWGLRLFPRQGGAGELALDQRLAKMTAPVRAAVVLRGLDRLPDPEVRRVLSAAGAGDPAAAIWEADRTTGQERGAGTGTGAGAGARGTAGAGAVPLDLSLLRSPEFDPCALQVRPTDLVRRRQHGKAALAAVAALAVCGALFGLPGSGWGPDGPAAPSYALNPASQAALDPAKVVKVAPTVWHHASRTDYSVWPARGPLVKDKELLRRALAVWARPGSSVQVSTTPGTPSGPPMGPPQLLYAGTVDRARVVLFYDGLRVVRYAEPVQGTSAAAIDFARVDAADGATSDAVVVDRSDGNVRYLTAPWVTSTRVRDLLTPDASALPLHRDADGVTGSLRSPALASTCTSWDTLDVRDGAGDQRLLTDLGELVPARLTSGSPKSPKDVTSESDRASWARTACLLPTMRGHGVKSVNSWKYAQQALPEGEGTAAWVCTRGETWRGADSRVMAQFQPPVATGKDGSPDGNPGAIAASATNTPACGAKSPDVLAGALWKSKSGDWFLLGAGSDRVASLKATGDVKASVRGRLMALPAKQTTKAGLKGTLNDGHTLTPLH</sequence>
<evidence type="ECO:0000313" key="3">
    <source>
        <dbReference type="Proteomes" id="UP000670475"/>
    </source>
</evidence>
<accession>A0A940RZA6</accession>